<protein>
    <recommendedName>
        <fullName evidence="5">Ribose-5-phosphate isomerase A</fullName>
        <ecNumber evidence="5">5.3.1.6</ecNumber>
    </recommendedName>
    <alternativeName>
        <fullName evidence="5">Phosphoriboisomerase A</fullName>
        <shortName evidence="5">PRI</shortName>
    </alternativeName>
</protein>
<comment type="catalytic activity">
    <reaction evidence="1 5">
        <text>aldehydo-D-ribose 5-phosphate = D-ribulose 5-phosphate</text>
        <dbReference type="Rhea" id="RHEA:14657"/>
        <dbReference type="ChEBI" id="CHEBI:58121"/>
        <dbReference type="ChEBI" id="CHEBI:58273"/>
        <dbReference type="EC" id="5.3.1.6"/>
    </reaction>
</comment>
<evidence type="ECO:0000256" key="3">
    <source>
        <dbReference type="ARBA" id="ARBA00011881"/>
    </source>
</evidence>
<dbReference type="FunFam" id="3.40.50.1360:FF:000001">
    <property type="entry name" value="Ribose-5-phosphate isomerase A"/>
    <property type="match status" value="1"/>
</dbReference>
<comment type="similarity">
    <text evidence="2 5">Belongs to the ribose 5-phosphate isomerase family.</text>
</comment>
<proteinExistence type="inferred from homology"/>
<dbReference type="GO" id="GO:0005829">
    <property type="term" value="C:cytosol"/>
    <property type="evidence" value="ECO:0007669"/>
    <property type="project" value="TreeGrafter"/>
</dbReference>
<evidence type="ECO:0000313" key="7">
    <source>
        <dbReference type="Proteomes" id="UP001321018"/>
    </source>
</evidence>
<dbReference type="PANTHER" id="PTHR11934">
    <property type="entry name" value="RIBOSE-5-PHOSPHATE ISOMERASE"/>
    <property type="match status" value="1"/>
</dbReference>
<dbReference type="GO" id="GO:0009052">
    <property type="term" value="P:pentose-phosphate shunt, non-oxidative branch"/>
    <property type="evidence" value="ECO:0007669"/>
    <property type="project" value="UniProtKB-UniRule"/>
</dbReference>
<dbReference type="FunFam" id="3.30.70.260:FF:000018">
    <property type="entry name" value="Ribose-5-phosphate isomerase A"/>
    <property type="match status" value="1"/>
</dbReference>
<dbReference type="GO" id="GO:0004751">
    <property type="term" value="F:ribose-5-phosphate isomerase activity"/>
    <property type="evidence" value="ECO:0007669"/>
    <property type="project" value="UniProtKB-UniRule"/>
</dbReference>
<evidence type="ECO:0000313" key="6">
    <source>
        <dbReference type="EMBL" id="MCU4742307.1"/>
    </source>
</evidence>
<evidence type="ECO:0000256" key="4">
    <source>
        <dbReference type="ARBA" id="ARBA00023235"/>
    </source>
</evidence>
<gene>
    <name evidence="5 6" type="primary">rpiA</name>
    <name evidence="6" type="ORF">OB960_12965</name>
</gene>
<dbReference type="Proteomes" id="UP001321018">
    <property type="component" value="Unassembled WGS sequence"/>
</dbReference>
<dbReference type="CDD" id="cd01398">
    <property type="entry name" value="RPI_A"/>
    <property type="match status" value="1"/>
</dbReference>
<dbReference type="NCBIfam" id="NF001924">
    <property type="entry name" value="PRK00702.1"/>
    <property type="match status" value="1"/>
</dbReference>
<dbReference type="SUPFAM" id="SSF75445">
    <property type="entry name" value="D-ribose-5-phosphate isomerase (RpiA), lid domain"/>
    <property type="match status" value="1"/>
</dbReference>
<sequence length="234" mass="24374">MKTGGGSDEAKRRAGERAAEAVEDGSVVGLGTGSTTAFAIEAIGRAIDDGLEVRGIPTSFQSRQLAIDCDIPLTSLDEASRVDLAIDGADQVSEAGDLIKGGGAAQTREKLVAAAADRFVVVADPSKLSARLERSVPIEVVPDAHTVVAKRVRELEPAGEPTLREASQKDGPVVTDNGNLMLDCEFGSITDPETLATQLSSVPGVVEHGLFVGMADAVYVGTDDGLEVRRFESE</sequence>
<evidence type="ECO:0000256" key="5">
    <source>
        <dbReference type="HAMAP-Rule" id="MF_00170"/>
    </source>
</evidence>
<keyword evidence="4 5" id="KW-0413">Isomerase</keyword>
<dbReference type="InterPro" id="IPR004788">
    <property type="entry name" value="Ribose5P_isomerase_type_A"/>
</dbReference>
<comment type="caution">
    <text evidence="6">The sequence shown here is derived from an EMBL/GenBank/DDBJ whole genome shotgun (WGS) entry which is preliminary data.</text>
</comment>
<dbReference type="RefSeq" id="WP_338004131.1">
    <property type="nucleotide sequence ID" value="NZ_JAOPKA010000007.1"/>
</dbReference>
<dbReference type="PANTHER" id="PTHR11934:SF0">
    <property type="entry name" value="RIBOSE-5-PHOSPHATE ISOMERASE"/>
    <property type="match status" value="1"/>
</dbReference>
<evidence type="ECO:0000256" key="2">
    <source>
        <dbReference type="ARBA" id="ARBA00008088"/>
    </source>
</evidence>
<name>A0AAP2Z021_9EURY</name>
<feature type="active site" description="Proton acceptor" evidence="5">
    <location>
        <position position="109"/>
    </location>
</feature>
<dbReference type="InterPro" id="IPR037171">
    <property type="entry name" value="NagB/RpiA_transferase-like"/>
</dbReference>
<feature type="binding site" evidence="5">
    <location>
        <begin position="87"/>
        <end position="90"/>
    </location>
    <ligand>
        <name>substrate</name>
    </ligand>
</feature>
<accession>A0AAP2Z021</accession>
<dbReference type="EC" id="5.3.1.6" evidence="5"/>
<comment type="function">
    <text evidence="5">Catalyzes the reversible conversion of ribose-5-phosphate to ribulose 5-phosphate.</text>
</comment>
<feature type="binding site" evidence="5">
    <location>
        <begin position="100"/>
        <end position="103"/>
    </location>
    <ligand>
        <name>substrate</name>
    </ligand>
</feature>
<comment type="subunit">
    <text evidence="3">Homotetramer.</text>
</comment>
<comment type="subunit">
    <text evidence="5">Homodimer.</text>
</comment>
<reference evidence="6" key="1">
    <citation type="submission" date="2022-09" db="EMBL/GenBank/DDBJ databases">
        <title>Enrichment on poylsaccharides allowed isolation of novel metabolic and taxonomic groups of Haloarchaea.</title>
        <authorList>
            <person name="Sorokin D.Y."/>
            <person name="Elcheninov A.G."/>
            <person name="Khizhniak T.V."/>
            <person name="Kolganova T.V."/>
            <person name="Kublanov I.V."/>
        </authorList>
    </citation>
    <scope>NUCLEOTIDE SEQUENCE</scope>
    <source>
        <strain evidence="6">AArc-xg1-1</strain>
    </source>
</reference>
<dbReference type="EMBL" id="JAOPKA010000007">
    <property type="protein sequence ID" value="MCU4742307.1"/>
    <property type="molecule type" value="Genomic_DNA"/>
</dbReference>
<dbReference type="Gene3D" id="3.40.50.1360">
    <property type="match status" value="1"/>
</dbReference>
<dbReference type="AlphaFoldDB" id="A0AAP2Z021"/>
<feature type="binding site" evidence="5">
    <location>
        <begin position="32"/>
        <end position="35"/>
    </location>
    <ligand>
        <name>substrate</name>
    </ligand>
</feature>
<evidence type="ECO:0000256" key="1">
    <source>
        <dbReference type="ARBA" id="ARBA00001713"/>
    </source>
</evidence>
<organism evidence="6 7">
    <name type="scientific">Natronoglomus mannanivorans</name>
    <dbReference type="NCBI Taxonomy" id="2979990"/>
    <lineage>
        <taxon>Archaea</taxon>
        <taxon>Methanobacteriati</taxon>
        <taxon>Methanobacteriota</taxon>
        <taxon>Stenosarchaea group</taxon>
        <taxon>Halobacteria</taxon>
        <taxon>Halobacteriales</taxon>
        <taxon>Natrialbaceae</taxon>
        <taxon>Natronoglomus</taxon>
    </lineage>
</organism>
<dbReference type="HAMAP" id="MF_00170">
    <property type="entry name" value="Rib_5P_isom_A"/>
    <property type="match status" value="1"/>
</dbReference>
<dbReference type="Gene3D" id="3.30.70.260">
    <property type="match status" value="1"/>
</dbReference>
<feature type="binding site" evidence="5">
    <location>
        <position position="127"/>
    </location>
    <ligand>
        <name>substrate</name>
    </ligand>
</feature>
<dbReference type="Pfam" id="PF06026">
    <property type="entry name" value="Rib_5-P_isom_A"/>
    <property type="match status" value="1"/>
</dbReference>
<dbReference type="GO" id="GO:0006014">
    <property type="term" value="P:D-ribose metabolic process"/>
    <property type="evidence" value="ECO:0007669"/>
    <property type="project" value="TreeGrafter"/>
</dbReference>
<dbReference type="SUPFAM" id="SSF100950">
    <property type="entry name" value="NagB/RpiA/CoA transferase-like"/>
    <property type="match status" value="1"/>
</dbReference>
<dbReference type="NCBIfam" id="TIGR00021">
    <property type="entry name" value="rpiA"/>
    <property type="match status" value="1"/>
</dbReference>
<comment type="pathway">
    <text evidence="5">Carbohydrate degradation; pentose phosphate pathway; D-ribose 5-phosphate from D-ribulose 5-phosphate (non-oxidative stage): step 1/1.</text>
</comment>
<dbReference type="InterPro" id="IPR020672">
    <property type="entry name" value="Ribose5P_isomerase_typA_subgr"/>
</dbReference>